<name>A0A1T4YGK5_9CLOT</name>
<dbReference type="STRING" id="1147123.SAMN05443428_1526"/>
<feature type="binding site" evidence="14">
    <location>
        <position position="158"/>
    </location>
    <ligand>
        <name>Mg(2+)</name>
        <dbReference type="ChEBI" id="CHEBI:18420"/>
    </ligand>
</feature>
<dbReference type="PANTHER" id="PTHR30305">
    <property type="entry name" value="PROTEIN YJDM-RELATED"/>
    <property type="match status" value="1"/>
</dbReference>
<dbReference type="FunFam" id="3.40.50.300:FF:000174">
    <property type="entry name" value="HPr kinase/phosphorylase"/>
    <property type="match status" value="1"/>
</dbReference>
<evidence type="ECO:0000256" key="5">
    <source>
        <dbReference type="ARBA" id="ARBA00022679"/>
    </source>
</evidence>
<evidence type="ECO:0000259" key="15">
    <source>
        <dbReference type="Pfam" id="PF02603"/>
    </source>
</evidence>
<dbReference type="InterPro" id="IPR028979">
    <property type="entry name" value="Ser_kin/Pase_Hpr-like_N_sf"/>
</dbReference>
<dbReference type="GO" id="GO:0000287">
    <property type="term" value="F:magnesium ion binding"/>
    <property type="evidence" value="ECO:0007669"/>
    <property type="project" value="UniProtKB-UniRule"/>
</dbReference>
<dbReference type="InterPro" id="IPR003755">
    <property type="entry name" value="HPr(Ser)_kin/Pase"/>
</dbReference>
<keyword evidence="12 14" id="KW-0119">Carbohydrate metabolism</keyword>
<keyword evidence="5 14" id="KW-0808">Transferase</keyword>
<evidence type="ECO:0000313" key="17">
    <source>
        <dbReference type="EMBL" id="SKB00957.1"/>
    </source>
</evidence>
<comment type="cofactor">
    <cofactor evidence="2 14">
        <name>Mg(2+)</name>
        <dbReference type="ChEBI" id="CHEBI:18420"/>
    </cofactor>
</comment>
<dbReference type="SUPFAM" id="SSF53795">
    <property type="entry name" value="PEP carboxykinase-like"/>
    <property type="match status" value="1"/>
</dbReference>
<feature type="binding site" evidence="14">
    <location>
        <begin position="151"/>
        <end position="158"/>
    </location>
    <ligand>
        <name>ATP</name>
        <dbReference type="ChEBI" id="CHEBI:30616"/>
    </ligand>
</feature>
<evidence type="ECO:0000256" key="4">
    <source>
        <dbReference type="ARBA" id="ARBA00022527"/>
    </source>
</evidence>
<feature type="active site" evidence="14">
    <location>
        <position position="136"/>
    </location>
</feature>
<evidence type="ECO:0000256" key="14">
    <source>
        <dbReference type="HAMAP-Rule" id="MF_01249"/>
    </source>
</evidence>
<dbReference type="NCBIfam" id="TIGR00679">
    <property type="entry name" value="hpr-ser"/>
    <property type="match status" value="1"/>
</dbReference>
<keyword evidence="18" id="KW-1185">Reference proteome</keyword>
<dbReference type="PANTHER" id="PTHR30305:SF1">
    <property type="entry name" value="HPR KINASE_PHOSPHORYLASE"/>
    <property type="match status" value="1"/>
</dbReference>
<evidence type="ECO:0000256" key="13">
    <source>
        <dbReference type="ARBA" id="ARBA00047657"/>
    </source>
</evidence>
<dbReference type="InterPro" id="IPR011126">
    <property type="entry name" value="Hpr_kin/Pase_Hpr_N"/>
</dbReference>
<dbReference type="GO" id="GO:0006109">
    <property type="term" value="P:regulation of carbohydrate metabolic process"/>
    <property type="evidence" value="ECO:0007669"/>
    <property type="project" value="UniProtKB-UniRule"/>
</dbReference>
<comment type="catalytic activity">
    <reaction evidence="1 14">
        <text>[HPr protein]-L-serine + ATP = [HPr protein]-O-phospho-L-serine + ADP + H(+)</text>
        <dbReference type="Rhea" id="RHEA:46600"/>
        <dbReference type="Rhea" id="RHEA-COMP:11602"/>
        <dbReference type="Rhea" id="RHEA-COMP:11603"/>
        <dbReference type="ChEBI" id="CHEBI:15378"/>
        <dbReference type="ChEBI" id="CHEBI:29999"/>
        <dbReference type="ChEBI" id="CHEBI:30616"/>
        <dbReference type="ChEBI" id="CHEBI:83421"/>
        <dbReference type="ChEBI" id="CHEBI:456216"/>
    </reaction>
</comment>
<evidence type="ECO:0000256" key="2">
    <source>
        <dbReference type="ARBA" id="ARBA00001946"/>
    </source>
</evidence>
<dbReference type="GO" id="GO:0004712">
    <property type="term" value="F:protein serine/threonine/tyrosine kinase activity"/>
    <property type="evidence" value="ECO:0007669"/>
    <property type="project" value="UniProtKB-UniRule"/>
</dbReference>
<reference evidence="18" key="1">
    <citation type="submission" date="2017-02" db="EMBL/GenBank/DDBJ databases">
        <authorList>
            <person name="Varghese N."/>
            <person name="Submissions S."/>
        </authorList>
    </citation>
    <scope>NUCLEOTIDE SEQUENCE [LARGE SCALE GENOMIC DNA]</scope>
    <source>
        <strain evidence="18">USBA 833</strain>
    </source>
</reference>
<dbReference type="Pfam" id="PF07475">
    <property type="entry name" value="Hpr_kinase_C"/>
    <property type="match status" value="1"/>
</dbReference>
<gene>
    <name evidence="14" type="primary">hprK</name>
    <name evidence="17" type="ORF">SAMN05443428_1526</name>
</gene>
<accession>A0A1T4YGK5</accession>
<keyword evidence="4 14" id="KW-0723">Serine/threonine-protein kinase</keyword>
<proteinExistence type="inferred from homology"/>
<keyword evidence="9 14" id="KW-0067">ATP-binding</keyword>
<comment type="subunit">
    <text evidence="14">Homohexamer.</text>
</comment>
<evidence type="ECO:0000313" key="18">
    <source>
        <dbReference type="Proteomes" id="UP000190105"/>
    </source>
</evidence>
<keyword evidence="6 14" id="KW-0479">Metal-binding</keyword>
<dbReference type="RefSeq" id="WP_078697899.1">
    <property type="nucleotide sequence ID" value="NZ_FUYH01000052.1"/>
</dbReference>
<feature type="region of interest" description="Important for the catalytic mechanism of dephosphorylation" evidence="14">
    <location>
        <begin position="262"/>
        <end position="267"/>
    </location>
</feature>
<comment type="domain">
    <text evidence="14">The Walker A ATP-binding motif also binds Pi and PPi.</text>
</comment>
<feature type="active site" evidence="14">
    <location>
        <position position="157"/>
    </location>
</feature>
<dbReference type="SUPFAM" id="SSF75138">
    <property type="entry name" value="HprK N-terminal domain-like"/>
    <property type="match status" value="1"/>
</dbReference>
<dbReference type="Gene3D" id="3.40.1390.20">
    <property type="entry name" value="HprK N-terminal domain-like"/>
    <property type="match status" value="1"/>
</dbReference>
<keyword evidence="10 14" id="KW-0460">Magnesium</keyword>
<feature type="region of interest" description="Important for the catalytic mechanism of both phosphorylation and dephosphorylation" evidence="14">
    <location>
        <begin position="198"/>
        <end position="207"/>
    </location>
</feature>
<comment type="catalytic activity">
    <reaction evidence="13 14">
        <text>[HPr protein]-O-phospho-L-serine + phosphate + H(+) = [HPr protein]-L-serine + diphosphate</text>
        <dbReference type="Rhea" id="RHEA:46604"/>
        <dbReference type="Rhea" id="RHEA-COMP:11602"/>
        <dbReference type="Rhea" id="RHEA-COMP:11603"/>
        <dbReference type="ChEBI" id="CHEBI:15378"/>
        <dbReference type="ChEBI" id="CHEBI:29999"/>
        <dbReference type="ChEBI" id="CHEBI:33019"/>
        <dbReference type="ChEBI" id="CHEBI:43474"/>
        <dbReference type="ChEBI" id="CHEBI:83421"/>
    </reaction>
</comment>
<dbReference type="AlphaFoldDB" id="A0A1T4YGK5"/>
<evidence type="ECO:0000256" key="8">
    <source>
        <dbReference type="ARBA" id="ARBA00022777"/>
    </source>
</evidence>
<keyword evidence="11 14" id="KW-0511">Multifunctional enzyme</keyword>
<evidence type="ECO:0000256" key="7">
    <source>
        <dbReference type="ARBA" id="ARBA00022741"/>
    </source>
</evidence>
<dbReference type="InterPro" id="IPR011104">
    <property type="entry name" value="Hpr_kin/Pase_C"/>
</dbReference>
<evidence type="ECO:0000256" key="10">
    <source>
        <dbReference type="ARBA" id="ARBA00022842"/>
    </source>
</evidence>
<comment type="miscellaneous">
    <text evidence="14">Both phosphorylation and phosphorolysis are carried out by the same active site and suggest a common mechanism for both reactions.</text>
</comment>
<evidence type="ECO:0000256" key="6">
    <source>
        <dbReference type="ARBA" id="ARBA00022723"/>
    </source>
</evidence>
<feature type="domain" description="HPr(Ser) kinase/phosphorylase N-terminal" evidence="15">
    <location>
        <begin position="4"/>
        <end position="125"/>
    </location>
</feature>
<dbReference type="EC" id="2.7.11.-" evidence="14"/>
<sequence>MTLEIEKLIKDLNLDVIVSGDRNKKITTSDINRPGLQFSGYYDYFGEDRVQVIGMAEWSYLDKMDPDLRYKRIKEFFKFDITCVIISRGLNPHEEIIDTAKEHNIWVLRSSLQTTRLMKELITYMEKELAETTSLHGELVDVYGVGILIQGKSGIGKSETALELIKRGHILVSDDAVEIKCVGGSLYGTSPYSTSGMIEVRGLGIIDVTALYGLSSVLKEKIIDFVIELEPWNNEYDDFDRLGNSNETVEILGVSIKKVRIPIRPGRNLAVIIEAAAANYRYLTTSSISPVEIIDKRIEEINQKKV</sequence>
<dbReference type="Proteomes" id="UP000190105">
    <property type="component" value="Unassembled WGS sequence"/>
</dbReference>
<comment type="similarity">
    <text evidence="3 14">Belongs to the HPrK/P family.</text>
</comment>
<dbReference type="Gene3D" id="3.40.50.300">
    <property type="entry name" value="P-loop containing nucleotide triphosphate hydrolases"/>
    <property type="match status" value="1"/>
</dbReference>
<feature type="domain" description="HPr kinase/phosphorylase C-terminal" evidence="16">
    <location>
        <begin position="128"/>
        <end position="297"/>
    </location>
</feature>
<evidence type="ECO:0000256" key="12">
    <source>
        <dbReference type="ARBA" id="ARBA00023277"/>
    </source>
</evidence>
<evidence type="ECO:0000256" key="9">
    <source>
        <dbReference type="ARBA" id="ARBA00022840"/>
    </source>
</evidence>
<comment type="function">
    <text evidence="14">Catalyzes the ATP- as well as the pyrophosphate-dependent phosphorylation of a specific serine residue in HPr, a phosphocarrier protein of the phosphoenolpyruvate-dependent sugar phosphotransferase system (PTS). HprK/P also catalyzes the pyrophosphate-producing, inorganic phosphate-dependent dephosphorylation (phosphorolysis) of seryl-phosphorylated HPr (P-Ser-HPr). The two antagonistic activities of HprK/P are regulated by several intracellular metabolites, which change their concentration in response to the absence or presence of rapidly metabolisable carbon sources (glucose, fructose, etc.) in the growth medium. Therefore, by controlling the phosphorylation state of HPr, HPrK/P is a sensor enzyme that plays a major role in the regulation of carbon metabolism and sugar transport: it mediates carbon catabolite repression (CCR), and regulates PTS-catalyzed carbohydrate uptake and inducer exclusion.</text>
</comment>
<dbReference type="OrthoDB" id="9778803at2"/>
<evidence type="ECO:0000256" key="1">
    <source>
        <dbReference type="ARBA" id="ARBA00001120"/>
    </source>
</evidence>
<dbReference type="EMBL" id="FUYH01000052">
    <property type="protein sequence ID" value="SKB00957.1"/>
    <property type="molecule type" value="Genomic_DNA"/>
</dbReference>
<dbReference type="GO" id="GO:0000155">
    <property type="term" value="F:phosphorelay sensor kinase activity"/>
    <property type="evidence" value="ECO:0007669"/>
    <property type="project" value="InterPro"/>
</dbReference>
<dbReference type="Pfam" id="PF02603">
    <property type="entry name" value="Hpr_kinase_N"/>
    <property type="match status" value="1"/>
</dbReference>
<evidence type="ECO:0000256" key="3">
    <source>
        <dbReference type="ARBA" id="ARBA00006883"/>
    </source>
</evidence>
<dbReference type="EC" id="2.7.4.-" evidence="14"/>
<evidence type="ECO:0000256" key="11">
    <source>
        <dbReference type="ARBA" id="ARBA00023268"/>
    </source>
</evidence>
<dbReference type="GO" id="GO:0004674">
    <property type="term" value="F:protein serine/threonine kinase activity"/>
    <property type="evidence" value="ECO:0007669"/>
    <property type="project" value="UniProtKB-KW"/>
</dbReference>
<feature type="binding site" evidence="14">
    <location>
        <position position="199"/>
    </location>
    <ligand>
        <name>Mg(2+)</name>
        <dbReference type="ChEBI" id="CHEBI:18420"/>
    </ligand>
</feature>
<keyword evidence="7 14" id="KW-0547">Nucleotide-binding</keyword>
<evidence type="ECO:0000259" key="16">
    <source>
        <dbReference type="Pfam" id="PF07475"/>
    </source>
</evidence>
<keyword evidence="8 14" id="KW-0418">Kinase</keyword>
<dbReference type="GO" id="GO:0005524">
    <property type="term" value="F:ATP binding"/>
    <property type="evidence" value="ECO:0007669"/>
    <property type="project" value="UniProtKB-UniRule"/>
</dbReference>
<feature type="active site" description="Proton acceptor; for phosphorylation activity. Proton donor; for dephosphorylation activity" evidence="14">
    <location>
        <position position="175"/>
    </location>
</feature>
<dbReference type="InterPro" id="IPR027417">
    <property type="entry name" value="P-loop_NTPase"/>
</dbReference>
<dbReference type="HAMAP" id="MF_01249">
    <property type="entry name" value="HPr_kinase"/>
    <property type="match status" value="1"/>
</dbReference>
<feature type="active site" evidence="14">
    <location>
        <position position="241"/>
    </location>
</feature>
<dbReference type="CDD" id="cd01918">
    <property type="entry name" value="HprK_C"/>
    <property type="match status" value="1"/>
</dbReference>
<organism evidence="17 18">
    <name type="scientific">Caloramator quimbayensis</name>
    <dbReference type="NCBI Taxonomy" id="1147123"/>
    <lineage>
        <taxon>Bacteria</taxon>
        <taxon>Bacillati</taxon>
        <taxon>Bacillota</taxon>
        <taxon>Clostridia</taxon>
        <taxon>Eubacteriales</taxon>
        <taxon>Clostridiaceae</taxon>
        <taxon>Caloramator</taxon>
    </lineage>
</organism>
<protein>
    <recommendedName>
        <fullName evidence="14">HPr kinase/phosphorylase</fullName>
        <shortName evidence="14">HPrK/P</shortName>
        <ecNumber evidence="14">2.7.11.-</ecNumber>
        <ecNumber evidence="14">2.7.4.-</ecNumber>
    </recommendedName>
    <alternativeName>
        <fullName evidence="14">HPr(Ser) kinase/phosphorylase</fullName>
    </alternativeName>
</protein>